<evidence type="ECO:0008006" key="3">
    <source>
        <dbReference type="Google" id="ProtNLM"/>
    </source>
</evidence>
<organism evidence="1 2">
    <name type="scientific">Trichogramma brassicae</name>
    <dbReference type="NCBI Taxonomy" id="86971"/>
    <lineage>
        <taxon>Eukaryota</taxon>
        <taxon>Metazoa</taxon>
        <taxon>Ecdysozoa</taxon>
        <taxon>Arthropoda</taxon>
        <taxon>Hexapoda</taxon>
        <taxon>Insecta</taxon>
        <taxon>Pterygota</taxon>
        <taxon>Neoptera</taxon>
        <taxon>Endopterygota</taxon>
        <taxon>Hymenoptera</taxon>
        <taxon>Apocrita</taxon>
        <taxon>Proctotrupomorpha</taxon>
        <taxon>Chalcidoidea</taxon>
        <taxon>Trichogrammatidae</taxon>
        <taxon>Trichogramma</taxon>
    </lineage>
</organism>
<dbReference type="OrthoDB" id="1920326at2759"/>
<dbReference type="EMBL" id="CADCXV010000773">
    <property type="protein sequence ID" value="CAB0035191.1"/>
    <property type="molecule type" value="Genomic_DNA"/>
</dbReference>
<protein>
    <recommendedName>
        <fullName evidence="3">Exonuclease 3'-5' domain-containing protein 2</fullName>
    </recommendedName>
</protein>
<name>A0A6H5IKB2_9HYME</name>
<keyword evidence="2" id="KW-1185">Reference proteome</keyword>
<reference evidence="1 2" key="1">
    <citation type="submission" date="2020-02" db="EMBL/GenBank/DDBJ databases">
        <authorList>
            <person name="Ferguson B K."/>
        </authorList>
    </citation>
    <scope>NUCLEOTIDE SEQUENCE [LARGE SCALE GENOMIC DNA]</scope>
</reference>
<dbReference type="Proteomes" id="UP000479190">
    <property type="component" value="Unassembled WGS sequence"/>
</dbReference>
<evidence type="ECO:0000313" key="1">
    <source>
        <dbReference type="EMBL" id="CAB0035191.1"/>
    </source>
</evidence>
<accession>A0A6H5IKB2</accession>
<evidence type="ECO:0000313" key="2">
    <source>
        <dbReference type="Proteomes" id="UP000479190"/>
    </source>
</evidence>
<proteinExistence type="predicted"/>
<sequence>MIMNELRKNVAFACVTVGLVLLASKYRNNVLQSVQHLCQGITKSRKKSKDQKDKMIGQRQDTLFSLDKVILADTPEKCDYAIQRIHRFKSSWYKRVTSTQNENVSNNIVQTINRTNDQVIKKINDSEPKSSVPTRNKPLYHNCYLQAPDGDILCTCDRKKADWYVSKGLGEVVLEDPFTVKLKFEPSGRALGDVGKYYTQVKVNQCVVCGSDEKFVRKNVVPREYRKYFPLVMKSHQSHDVLLLCPSCHEVSNCHDLQFRRKLASLCNAPLVSPVQKKNDDRSREWQTLKSAVKALKDGSNIPPGRRRELEHCIQQYSGCDIITSALLKNLEEQLYKKISVNDANSNKPNFPPHGQKVSNKFKEFFDQLFCISNLYLYFIKVVQFFESQEGGLVELEKLWREHFLTTMKPKFLPELWSISHNQERLNIRQSQNRIEPSDAKVAGIR</sequence>
<gene>
    <name evidence="1" type="ORF">TBRA_LOCUS7089</name>
</gene>
<dbReference type="AlphaFoldDB" id="A0A6H5IKB2"/>